<dbReference type="GO" id="GO:0000976">
    <property type="term" value="F:transcription cis-regulatory region binding"/>
    <property type="evidence" value="ECO:0007669"/>
    <property type="project" value="TreeGrafter"/>
</dbReference>
<dbReference type="InterPro" id="IPR050109">
    <property type="entry name" value="HTH-type_TetR-like_transc_reg"/>
</dbReference>
<dbReference type="AlphaFoldDB" id="A0A1H0EQ93"/>
<gene>
    <name evidence="4" type="ORF">SAMN05192558_10159</name>
</gene>
<dbReference type="Pfam" id="PF00440">
    <property type="entry name" value="TetR_N"/>
    <property type="match status" value="1"/>
</dbReference>
<evidence type="ECO:0000313" key="5">
    <source>
        <dbReference type="Proteomes" id="UP000199651"/>
    </source>
</evidence>
<dbReference type="InterPro" id="IPR009057">
    <property type="entry name" value="Homeodomain-like_sf"/>
</dbReference>
<keyword evidence="5" id="KW-1185">Reference proteome</keyword>
<dbReference type="RefSeq" id="WP_091368133.1">
    <property type="nucleotide sequence ID" value="NZ_FNDV01000003.1"/>
</dbReference>
<accession>A0A1H0EQ93</accession>
<dbReference type="Gene3D" id="1.10.357.10">
    <property type="entry name" value="Tetracycline Repressor, domain 2"/>
    <property type="match status" value="1"/>
</dbReference>
<dbReference type="EMBL" id="FNJB01000001">
    <property type="protein sequence ID" value="SDN84627.1"/>
    <property type="molecule type" value="Genomic_DNA"/>
</dbReference>
<evidence type="ECO:0000313" key="4">
    <source>
        <dbReference type="EMBL" id="SDN84627.1"/>
    </source>
</evidence>
<dbReference type="PROSITE" id="PS50977">
    <property type="entry name" value="HTH_TETR_2"/>
    <property type="match status" value="1"/>
</dbReference>
<dbReference type="InterPro" id="IPR036271">
    <property type="entry name" value="Tet_transcr_reg_TetR-rel_C_sf"/>
</dbReference>
<reference evidence="5" key="1">
    <citation type="submission" date="2016-10" db="EMBL/GenBank/DDBJ databases">
        <authorList>
            <person name="Varghese N."/>
            <person name="Submissions S."/>
        </authorList>
    </citation>
    <scope>NUCLEOTIDE SEQUENCE [LARGE SCALE GENOMIC DNA]</scope>
    <source>
        <strain evidence="5">IBRC-M 10655</strain>
    </source>
</reference>
<dbReference type="OrthoDB" id="4542604at2"/>
<evidence type="ECO:0000256" key="1">
    <source>
        <dbReference type="ARBA" id="ARBA00023125"/>
    </source>
</evidence>
<evidence type="ECO:0000259" key="3">
    <source>
        <dbReference type="PROSITE" id="PS50977"/>
    </source>
</evidence>
<evidence type="ECO:0000256" key="2">
    <source>
        <dbReference type="PROSITE-ProRule" id="PRU00335"/>
    </source>
</evidence>
<proteinExistence type="predicted"/>
<dbReference type="STRING" id="504798.SAMN05421871_103810"/>
<dbReference type="SUPFAM" id="SSF48498">
    <property type="entry name" value="Tetracyclin repressor-like, C-terminal domain"/>
    <property type="match status" value="1"/>
</dbReference>
<sequence>MLEAEKDQPDVDGRSTRWDAHKAQRRLEVLDAAVAAIEQDGPGVGVKQIADRVGVPRPVVYRHFKDRADLDEQIRQRIIDSLMAELSPTLRPDGTPVQAIRRAVLAYLDWIEQHPRLHEFLGAAVRADAPTAGSRIVAGTKAAIASQAAQLFAMALKTSGKETTLAPQIASGIIGFVDASVNRWLADKRRTLTTAQLADFLTCSIWAILDGNLKALGVDFDPDQPIRRLLVD</sequence>
<dbReference type="SUPFAM" id="SSF46689">
    <property type="entry name" value="Homeodomain-like"/>
    <property type="match status" value="1"/>
</dbReference>
<dbReference type="PANTHER" id="PTHR30055:SF160">
    <property type="entry name" value="TRANSCRIPTIONAL REGULATORY PROTEIN (PROBABLY ASNC-FAMILY)-RELATED"/>
    <property type="match status" value="1"/>
</dbReference>
<name>A0A1H0EQ93_9PSEU</name>
<dbReference type="GO" id="GO:0003700">
    <property type="term" value="F:DNA-binding transcription factor activity"/>
    <property type="evidence" value="ECO:0007669"/>
    <property type="project" value="TreeGrafter"/>
</dbReference>
<dbReference type="Proteomes" id="UP000199651">
    <property type="component" value="Unassembled WGS sequence"/>
</dbReference>
<feature type="DNA-binding region" description="H-T-H motif" evidence="2">
    <location>
        <begin position="45"/>
        <end position="64"/>
    </location>
</feature>
<feature type="domain" description="HTH tetR-type" evidence="3">
    <location>
        <begin position="23"/>
        <end position="82"/>
    </location>
</feature>
<dbReference type="InterPro" id="IPR001647">
    <property type="entry name" value="HTH_TetR"/>
</dbReference>
<organism evidence="4 5">
    <name type="scientific">Actinokineospora alba</name>
    <dbReference type="NCBI Taxonomy" id="504798"/>
    <lineage>
        <taxon>Bacteria</taxon>
        <taxon>Bacillati</taxon>
        <taxon>Actinomycetota</taxon>
        <taxon>Actinomycetes</taxon>
        <taxon>Pseudonocardiales</taxon>
        <taxon>Pseudonocardiaceae</taxon>
        <taxon>Actinokineospora</taxon>
    </lineage>
</organism>
<keyword evidence="1 2" id="KW-0238">DNA-binding</keyword>
<dbReference type="PRINTS" id="PR00455">
    <property type="entry name" value="HTHTETR"/>
</dbReference>
<protein>
    <submittedName>
        <fullName evidence="4">DNA-binding transcriptional regulator, AcrR family</fullName>
    </submittedName>
</protein>
<dbReference type="PANTHER" id="PTHR30055">
    <property type="entry name" value="HTH-TYPE TRANSCRIPTIONAL REGULATOR RUTR"/>
    <property type="match status" value="1"/>
</dbReference>